<accession>A0ACB8WRK1</accession>
<sequence length="1361" mass="153521">MQDSASDSKMAKQLPFFLFLCFKEHNSKHLDDHKETDDMSEKTSPNKNLKSPQKGSKRLKTAPFKVTLLDSSEFEGEIEITVCLSLQKHSKGQTLMDMVCEHLNLLEKDYFGLTFADTDTQKNWLDPSKEIKKQMRNRHDSLPSSSQCNFFSDSPWYFAFSVKFYPPDPSQLTEDITRYYLCLQLRDDMLSGRLPCSFVTHALLGSYTVQAELGDYDQDDHGSDYVSDFRFAPNQTRELEERVMELHRNYKGMTPAEAEINFLENAKKLSMYGVDLHHAKDSEGIDIMLGVCANGLLIYRDRLRINRFAWPKILKISYKRSNFYIKIRPGEYEQFESTIGFKLPNHRAAKKLWKVCIEHHTFFRLVSPEPPPKGFLVMGSKFRYSGRTQAQTRQASALIDRPAPHFERSTSKRYLLSRSLDGAEFSRPVSAMCENHDGLSHRSISEQRRLHSPSVDEQETELEPSLEQDEEDKDQEKNKDYDGNVTPSRKKEIMFHDKSQDFLLKHQASINELKRTLREPNSKLMNREKRLSATSPTDTPEKKALVGRAVGKDPVNSLSVEGFVQKTLGSEEWVLIEKQETYQQEQDWKAEEKNKSLTSDSTWEKKELEKEIDITKMIHKEVTGYDRREMKSHIDEFPSTKSPREADVCSEPQPTNKSRFVIQLSENADSFQDKSQGKPSQASDPEANNDVTPGLCQIKECTASKPRKKRRPQSLNLGMPAELIYRKGGSDSTGEENEGSDSDNSSEITSKIGNHCESSPVVMMKDDQGSGKDQSVRVYQDNKQEDISIIESREVSTQGAEQVKRNVGQVGPADIDLSLVNGPGKIEHDTSLAGVRGECVMKMRGKGLIDNKELAEVKLRQVRTHERKISSSGGEDMEGFLGDRGQRTSLHRLSGSSYQSEITRIVPLKPERSKSVACKDERDRTGQDEATRVMRREYRWSVGSPEGPSDLNWTDASTFHPTFAAEMEGIAKAEHPEDNYQSGRGPTESQSFCSKITPLPKMAPPAPPVKSQKARESGLILRNSRNAGREPSLDAAKKRHSEPVSTPAIYEEPFADFKLCNLRVVIMCLCSPQKELGDRRPQPSITSEEEQERDTVACMRETHLGIERKCSSMTVSSTSSLEAEVDFTVIMDLHSGVEDFPKGVSELGERERQPEVGREDFEETSRFYSARLMGSRDKSPIEEKLPEEGTHREPPVAKKDASAVSMAQMLKRSDTKTETHTNGSEVHPNIMNVSPQNHGVVSPREAPDALKENGSPVKAGTQGRESVVSPLTITAESVTSATTTQVTKTVKGGYSETRIEKRIIITGDDDVDQHQALAMAIQEAKQQHPDMLVTKAVVIRETESPTEELQQKAEVCDSLQR</sequence>
<proteinExistence type="predicted"/>
<dbReference type="EMBL" id="CM041537">
    <property type="protein sequence ID" value="KAI3370458.1"/>
    <property type="molecule type" value="Genomic_DNA"/>
</dbReference>
<comment type="caution">
    <text evidence="1">The sequence shown here is derived from an EMBL/GenBank/DDBJ whole genome shotgun (WGS) entry which is preliminary data.</text>
</comment>
<evidence type="ECO:0000313" key="2">
    <source>
        <dbReference type="Proteomes" id="UP000831701"/>
    </source>
</evidence>
<reference evidence="1" key="1">
    <citation type="submission" date="2022-04" db="EMBL/GenBank/DDBJ databases">
        <title>Jade perch genome.</title>
        <authorList>
            <person name="Chao B."/>
        </authorList>
    </citation>
    <scope>NUCLEOTIDE SEQUENCE</scope>
    <source>
        <strain evidence="1">CB-2022</strain>
    </source>
</reference>
<evidence type="ECO:0000313" key="1">
    <source>
        <dbReference type="EMBL" id="KAI3370458.1"/>
    </source>
</evidence>
<organism evidence="1 2">
    <name type="scientific">Scortum barcoo</name>
    <name type="common">barcoo grunter</name>
    <dbReference type="NCBI Taxonomy" id="214431"/>
    <lineage>
        <taxon>Eukaryota</taxon>
        <taxon>Metazoa</taxon>
        <taxon>Chordata</taxon>
        <taxon>Craniata</taxon>
        <taxon>Vertebrata</taxon>
        <taxon>Euteleostomi</taxon>
        <taxon>Actinopterygii</taxon>
        <taxon>Neopterygii</taxon>
        <taxon>Teleostei</taxon>
        <taxon>Neoteleostei</taxon>
        <taxon>Acanthomorphata</taxon>
        <taxon>Eupercaria</taxon>
        <taxon>Centrarchiformes</taxon>
        <taxon>Terapontoidei</taxon>
        <taxon>Terapontidae</taxon>
        <taxon>Scortum</taxon>
    </lineage>
</organism>
<keyword evidence="2" id="KW-1185">Reference proteome</keyword>
<name>A0ACB8WRK1_9TELE</name>
<dbReference type="Proteomes" id="UP000831701">
    <property type="component" value="Chromosome 7"/>
</dbReference>
<gene>
    <name evidence="1" type="ORF">L3Q82_025221</name>
</gene>
<protein>
    <submittedName>
        <fullName evidence="1">Uncharacterized protein</fullName>
    </submittedName>
</protein>